<dbReference type="Proteomes" id="UP000645257">
    <property type="component" value="Unassembled WGS sequence"/>
</dbReference>
<keyword evidence="3" id="KW-1185">Reference proteome</keyword>
<proteinExistence type="predicted"/>
<reference evidence="2" key="1">
    <citation type="journal article" date="2014" name="Int. J. Syst. Evol. Microbiol.">
        <title>Complete genome sequence of Corynebacterium casei LMG S-19264T (=DSM 44701T), isolated from a smear-ripened cheese.</title>
        <authorList>
            <consortium name="US DOE Joint Genome Institute (JGI-PGF)"/>
            <person name="Walter F."/>
            <person name="Albersmeier A."/>
            <person name="Kalinowski J."/>
            <person name="Ruckert C."/>
        </authorList>
    </citation>
    <scope>NUCLEOTIDE SEQUENCE</scope>
    <source>
        <strain evidence="2">KCTC 32182</strain>
    </source>
</reference>
<reference evidence="2" key="2">
    <citation type="submission" date="2020-09" db="EMBL/GenBank/DDBJ databases">
        <authorList>
            <person name="Sun Q."/>
            <person name="Kim S."/>
        </authorList>
    </citation>
    <scope>NUCLEOTIDE SEQUENCE</scope>
    <source>
        <strain evidence="2">KCTC 32182</strain>
    </source>
</reference>
<organism evidence="2 3">
    <name type="scientific">Paludibacterium paludis</name>
    <dbReference type="NCBI Taxonomy" id="1225769"/>
    <lineage>
        <taxon>Bacteria</taxon>
        <taxon>Pseudomonadati</taxon>
        <taxon>Pseudomonadota</taxon>
        <taxon>Betaproteobacteria</taxon>
        <taxon>Neisseriales</taxon>
        <taxon>Chromobacteriaceae</taxon>
        <taxon>Paludibacterium</taxon>
    </lineage>
</organism>
<dbReference type="EMBL" id="BMYX01000010">
    <property type="protein sequence ID" value="GGY16440.1"/>
    <property type="molecule type" value="Genomic_DNA"/>
</dbReference>
<evidence type="ECO:0000313" key="2">
    <source>
        <dbReference type="EMBL" id="GGY16440.1"/>
    </source>
</evidence>
<dbReference type="AlphaFoldDB" id="A0A918P3C0"/>
<name>A0A918P3C0_9NEIS</name>
<accession>A0A918P3C0</accession>
<evidence type="ECO:0000256" key="1">
    <source>
        <dbReference type="SAM" id="MobiDB-lite"/>
    </source>
</evidence>
<protein>
    <submittedName>
        <fullName evidence="2">Uncharacterized protein</fullName>
    </submittedName>
</protein>
<sequence>MKKLNMLADARTLHTRTGHTLPGKRGKSGEAPERGGCAGTLARISSKAATPRSATAAKVARQPAHWPSRVPPGTPRMLASVMPEKVSAIARPAMPGGASRAARTADAPMKLAWLSAVRRRAASRL</sequence>
<feature type="compositionally biased region" description="Basic residues" evidence="1">
    <location>
        <begin position="13"/>
        <end position="26"/>
    </location>
</feature>
<feature type="region of interest" description="Disordered" evidence="1">
    <location>
        <begin position="1"/>
        <end position="74"/>
    </location>
</feature>
<comment type="caution">
    <text evidence="2">The sequence shown here is derived from an EMBL/GenBank/DDBJ whole genome shotgun (WGS) entry which is preliminary data.</text>
</comment>
<evidence type="ECO:0000313" key="3">
    <source>
        <dbReference type="Proteomes" id="UP000645257"/>
    </source>
</evidence>
<gene>
    <name evidence="2" type="ORF">GCM10011289_19630</name>
</gene>